<evidence type="ECO:0000313" key="2">
    <source>
        <dbReference type="Proteomes" id="UP001062846"/>
    </source>
</evidence>
<evidence type="ECO:0000313" key="1">
    <source>
        <dbReference type="EMBL" id="KAI8530718.1"/>
    </source>
</evidence>
<name>A0ACC0LPK1_RHOML</name>
<gene>
    <name evidence="1" type="ORF">RHMOL_Rhmol11G0081300</name>
</gene>
<sequence length="1189" mass="130965">MTNRLAVETLDRTLRDIMNVEMPFGGKVMIFCGDFCLLLPVVPKGIKSETINANIAKSPLRRNVQVLCLKQNMRFVNDHEFSDFLLRVDDGNEPTIDDEMMKVPESMVIPWENDRSIDKLIEEVFLDIESCATDSECMVDRGLITLKNEADENLNKRVNQKFFGRERVYYSFDKVENDRRNLYQQEFLNSISPEGLPPHELRLKEEILTGAFKGTRTFLHQISLKTPENMKLPVEMTRRQFPIHLRMAIHLTEGVIAMLSSGDAAAADVKPVLQVADLRLVNTQNQNNERYRVLLSDGVHLQQGMLATQKNDLIRTHSLQKGSIVQLSQFVCNVIQGRTSTNLHSSPSGRLGMAATKTLSGRGGYTAAASGGVVGKLAEIRLCILKGVIHSFEPFVLNRIIIIIDLNVILDKCDPIGEPRQFERPGTNTSSAPVARSSAQVHSTGDQPGTIASDAPSYVGSSLGVGDLDCKPNVIGGTFPNQPNVERGQDSHSYGGSIASNPETGRYNANATSAHLVGGGISRSPLSSYGRTPQAAYQQPPPMYSNRGPVVKNEAAPRIIPIAALNPYQGRWTIKARVTAKGELRHYNNAKGDGKVFSFDLLDSDGGEIRVTCFNAVADQFYNQIEVGKVYLVSKGSLRPAQKAYNHLRNDHEIMLESTSIVQPCHEDDTSIPQQQFHFRPIMDIESMENNSIVDLIGMVSYISPSSSIMRKNGTETQKRTLHLKDMSGRSVELTLWGNFCNAEGFEVQKMCDSGAFPILAVKAGRVNDFNGKAVGTISTSQLIIEPDFPEALRLREWFEKEGRNTPSISISRETSLGRTDVRKTICQIKDEKLGTSEKPDWITVNATISFIKVDNFCYTACPIMIGDRQCNKKVTNNGDGKWRCDRCDQSVDECDYRYILQFQIQDHTGLTWVTAFQESGLEILGLSAKELYFMKYEEQEDERFGEILRKVLFNKFVFKLKIKEEMFSDEQRVKTTVVKAERVNFSSESKFLLDLVNKISKGENGSSLGPKMENTYPNSGLIGTISGSFEARKPLPPVVNYAGSTMNSGNVAPPANQASQFGNKHSNSTAPPANQASQFGNQYSNSRVTTSGSTGLYMSCNSCGGTGHSSANCPSIMTGQSYGGDYGANRAADGGGGGSASGKCYKCHQSGHFARDCPGLSNVPPAYRSGNVTPEQYGGGSKQRVGGF</sequence>
<accession>A0ACC0LPK1</accession>
<comment type="caution">
    <text evidence="1">The sequence shown here is derived from an EMBL/GenBank/DDBJ whole genome shotgun (WGS) entry which is preliminary data.</text>
</comment>
<dbReference type="EMBL" id="CM046398">
    <property type="protein sequence ID" value="KAI8530718.1"/>
    <property type="molecule type" value="Genomic_DNA"/>
</dbReference>
<organism evidence="1 2">
    <name type="scientific">Rhododendron molle</name>
    <name type="common">Chinese azalea</name>
    <name type="synonym">Azalea mollis</name>
    <dbReference type="NCBI Taxonomy" id="49168"/>
    <lineage>
        <taxon>Eukaryota</taxon>
        <taxon>Viridiplantae</taxon>
        <taxon>Streptophyta</taxon>
        <taxon>Embryophyta</taxon>
        <taxon>Tracheophyta</taxon>
        <taxon>Spermatophyta</taxon>
        <taxon>Magnoliopsida</taxon>
        <taxon>eudicotyledons</taxon>
        <taxon>Gunneridae</taxon>
        <taxon>Pentapetalae</taxon>
        <taxon>asterids</taxon>
        <taxon>Ericales</taxon>
        <taxon>Ericaceae</taxon>
        <taxon>Ericoideae</taxon>
        <taxon>Rhodoreae</taxon>
        <taxon>Rhododendron</taxon>
    </lineage>
</organism>
<reference evidence="1" key="1">
    <citation type="submission" date="2022-02" db="EMBL/GenBank/DDBJ databases">
        <title>Plant Genome Project.</title>
        <authorList>
            <person name="Zhang R.-G."/>
        </authorList>
    </citation>
    <scope>NUCLEOTIDE SEQUENCE</scope>
    <source>
        <strain evidence="1">AT1</strain>
    </source>
</reference>
<dbReference type="Proteomes" id="UP001062846">
    <property type="component" value="Chromosome 11"/>
</dbReference>
<protein>
    <submittedName>
        <fullName evidence="1">Uncharacterized protein</fullName>
    </submittedName>
</protein>
<proteinExistence type="predicted"/>
<keyword evidence="2" id="KW-1185">Reference proteome</keyword>